<dbReference type="InterPro" id="IPR011088">
    <property type="entry name" value="Phage_phiNM3_A0EWY4"/>
</dbReference>
<proteinExistence type="predicted"/>
<accession>A0A1N7NWT3</accession>
<dbReference type="Proteomes" id="UP000186141">
    <property type="component" value="Unassembled WGS sequence"/>
</dbReference>
<gene>
    <name evidence="2" type="ORF">SAMN05421774_104196</name>
</gene>
<evidence type="ECO:0000313" key="3">
    <source>
        <dbReference type="Proteomes" id="UP000186141"/>
    </source>
</evidence>
<name>A0A1N7NWT3_9RHOB</name>
<evidence type="ECO:0008006" key="4">
    <source>
        <dbReference type="Google" id="ProtNLM"/>
    </source>
</evidence>
<dbReference type="EMBL" id="FTOT01000004">
    <property type="protein sequence ID" value="SIT02780.1"/>
    <property type="molecule type" value="Genomic_DNA"/>
</dbReference>
<dbReference type="RefSeq" id="WP_076531451.1">
    <property type="nucleotide sequence ID" value="NZ_BMEH01000004.1"/>
</dbReference>
<sequence length="224" mass="25882">MRWLKRGFWTTLVLLVVTVLHYTLPQTDIVRVVGTETRRIDFGENSFFWSGPDVGTATGGLTRDVFFIQTVRPNGRPMVYRNEDTGWGWPPYFKFNSYNLQAVSTSLVSQSEAPKWVAIKHYGWRNEFFTIFPNAIAVRQVSGPDETIVPWDSILILILLAGLVVLIWRMLAQFRERMIDPLVDEVGDRFDAMDARADEARGRARGLWGRFVAWLNTWKGKPRR</sequence>
<evidence type="ECO:0000313" key="2">
    <source>
        <dbReference type="EMBL" id="SIT02780.1"/>
    </source>
</evidence>
<evidence type="ECO:0000256" key="1">
    <source>
        <dbReference type="SAM" id="Phobius"/>
    </source>
</evidence>
<reference evidence="2 3" key="1">
    <citation type="submission" date="2017-01" db="EMBL/GenBank/DDBJ databases">
        <authorList>
            <person name="Mah S.A."/>
            <person name="Swanson W.J."/>
            <person name="Moy G.W."/>
            <person name="Vacquier V.D."/>
        </authorList>
    </citation>
    <scope>NUCLEOTIDE SEQUENCE [LARGE SCALE GENOMIC DNA]</scope>
    <source>
        <strain evidence="2 3">DSM 26375</strain>
    </source>
</reference>
<dbReference type="Pfam" id="PF07509">
    <property type="entry name" value="DUF1523"/>
    <property type="match status" value="1"/>
</dbReference>
<protein>
    <recommendedName>
        <fullName evidence="4">DUF1523 domain-containing protein</fullName>
    </recommendedName>
</protein>
<keyword evidence="1" id="KW-0472">Membrane</keyword>
<keyword evidence="1" id="KW-1133">Transmembrane helix</keyword>
<dbReference type="STRING" id="1086013.SAMN05421774_104196"/>
<feature type="transmembrane region" description="Helical" evidence="1">
    <location>
        <begin position="148"/>
        <end position="168"/>
    </location>
</feature>
<dbReference type="OrthoDB" id="5354324at2"/>
<keyword evidence="3" id="KW-1185">Reference proteome</keyword>
<organism evidence="2 3">
    <name type="scientific">Gemmobacter megaterium</name>
    <dbReference type="NCBI Taxonomy" id="1086013"/>
    <lineage>
        <taxon>Bacteria</taxon>
        <taxon>Pseudomonadati</taxon>
        <taxon>Pseudomonadota</taxon>
        <taxon>Alphaproteobacteria</taxon>
        <taxon>Rhodobacterales</taxon>
        <taxon>Paracoccaceae</taxon>
        <taxon>Gemmobacter</taxon>
    </lineage>
</organism>
<dbReference type="AlphaFoldDB" id="A0A1N7NWT3"/>
<keyword evidence="1" id="KW-0812">Transmembrane</keyword>